<feature type="non-terminal residue" evidence="1">
    <location>
        <position position="357"/>
    </location>
</feature>
<dbReference type="AlphaFoldDB" id="X0RVP8"/>
<gene>
    <name evidence="1" type="ORF">S01H1_16854</name>
</gene>
<feature type="non-terminal residue" evidence="1">
    <location>
        <position position="1"/>
    </location>
</feature>
<accession>X0RVP8</accession>
<evidence type="ECO:0000313" key="1">
    <source>
        <dbReference type="EMBL" id="GAF67832.1"/>
    </source>
</evidence>
<dbReference type="EMBL" id="BARS01008896">
    <property type="protein sequence ID" value="GAF67832.1"/>
    <property type="molecule type" value="Genomic_DNA"/>
</dbReference>
<reference evidence="1" key="1">
    <citation type="journal article" date="2014" name="Front. Microbiol.">
        <title>High frequency of phylogenetically diverse reductive dehalogenase-homologous genes in deep subseafloor sedimentary metagenomes.</title>
        <authorList>
            <person name="Kawai M."/>
            <person name="Futagami T."/>
            <person name="Toyoda A."/>
            <person name="Takaki Y."/>
            <person name="Nishi S."/>
            <person name="Hori S."/>
            <person name="Arai W."/>
            <person name="Tsubouchi T."/>
            <person name="Morono Y."/>
            <person name="Uchiyama I."/>
            <person name="Ito T."/>
            <person name="Fujiyama A."/>
            <person name="Inagaki F."/>
            <person name="Takami H."/>
        </authorList>
    </citation>
    <scope>NUCLEOTIDE SEQUENCE</scope>
    <source>
        <strain evidence="1">Expedition CK06-06</strain>
    </source>
</reference>
<name>X0RVP8_9ZZZZ</name>
<comment type="caution">
    <text evidence="1">The sequence shown here is derived from an EMBL/GenBank/DDBJ whole genome shotgun (WGS) entry which is preliminary data.</text>
</comment>
<proteinExistence type="predicted"/>
<protein>
    <submittedName>
        <fullName evidence="1">Uncharacterized protein</fullName>
    </submittedName>
</protein>
<organism evidence="1">
    <name type="scientific">marine sediment metagenome</name>
    <dbReference type="NCBI Taxonomy" id="412755"/>
    <lineage>
        <taxon>unclassified sequences</taxon>
        <taxon>metagenomes</taxon>
        <taxon>ecological metagenomes</taxon>
    </lineage>
</organism>
<sequence>QWSYNLTVVSQTYPSLAVESSTKTYSSTLDYNSTKYGVITGILTLNETQYLGTRTGTGDSAIFSADATMPNIDDEVNLTTYWTIGLTDVSGTVSYNLTSNNVTVSIINMSLCDSPLTVPFWNFTMLNESNEVEINGTFEATFSVKQTGSIATNQFSFADTTGVNSQFDFCMSPSTESYTIATAIKLTKIGFVDKFYNYDEIVVTNSTREDNLYMLATEDSTSFIVHVVDVSATDVTEAEVRVQRFYPGTGEWITTEILTTNYVGEAVGHLLSEDADYRFKVYQSGVSVYNSSATKITCAVTPCTVTLVIPIESETGFIEIEDIDSSLVYDQTTKIFTYTYSDTSGDFSQSRLYVIST</sequence>